<dbReference type="InterPro" id="IPR050631">
    <property type="entry name" value="PheA/TfdB_FAD_monoxygenase"/>
</dbReference>
<dbReference type="PANTHER" id="PTHR43476:SF5">
    <property type="entry name" value="FAD-DEPENDENT MONOOXYGENASE"/>
    <property type="match status" value="1"/>
</dbReference>
<gene>
    <name evidence="3" type="ORF">FHE65_14695</name>
</gene>
<organism evidence="3 4">
    <name type="scientific">Mumia zhuanghuii</name>
    <dbReference type="NCBI Taxonomy" id="2585211"/>
    <lineage>
        <taxon>Bacteria</taxon>
        <taxon>Bacillati</taxon>
        <taxon>Actinomycetota</taxon>
        <taxon>Actinomycetes</taxon>
        <taxon>Propionibacteriales</taxon>
        <taxon>Nocardioidaceae</taxon>
        <taxon>Mumia</taxon>
    </lineage>
</organism>
<dbReference type="GO" id="GO:0071949">
    <property type="term" value="F:FAD binding"/>
    <property type="evidence" value="ECO:0007669"/>
    <property type="project" value="InterPro"/>
</dbReference>
<reference evidence="3 4" key="1">
    <citation type="submission" date="2019-05" db="EMBL/GenBank/DDBJ databases">
        <title>Mumia sp. nov., isolated from the intestinal contents of plateau pika (Ochotona curzoniae) in the Qinghai-Tibet plateau of China.</title>
        <authorList>
            <person name="Tian Z."/>
        </authorList>
    </citation>
    <scope>NUCLEOTIDE SEQUENCE [LARGE SCALE GENOMIC DNA]</scope>
    <source>
        <strain evidence="4">527</strain>
    </source>
</reference>
<dbReference type="AlphaFoldDB" id="A0A5C4MJP8"/>
<dbReference type="Pfam" id="PF01494">
    <property type="entry name" value="FAD_binding_3"/>
    <property type="match status" value="1"/>
</dbReference>
<proteinExistence type="predicted"/>
<keyword evidence="3" id="KW-0503">Monooxygenase</keyword>
<dbReference type="PRINTS" id="PR00420">
    <property type="entry name" value="RNGMNOXGNASE"/>
</dbReference>
<evidence type="ECO:0000259" key="2">
    <source>
        <dbReference type="Pfam" id="PF01494"/>
    </source>
</evidence>
<feature type="domain" description="FAD-binding" evidence="2">
    <location>
        <begin position="4"/>
        <end position="339"/>
    </location>
</feature>
<evidence type="ECO:0000313" key="4">
    <source>
        <dbReference type="Proteomes" id="UP000306740"/>
    </source>
</evidence>
<dbReference type="OrthoDB" id="3316391at2"/>
<comment type="caution">
    <text evidence="3">The sequence shown here is derived from an EMBL/GenBank/DDBJ whole genome shotgun (WGS) entry which is preliminary data.</text>
</comment>
<dbReference type="Proteomes" id="UP000306740">
    <property type="component" value="Unassembled WGS sequence"/>
</dbReference>
<dbReference type="RefSeq" id="WP_139106128.1">
    <property type="nucleotide sequence ID" value="NZ_VDFR01000066.1"/>
</dbReference>
<protein>
    <submittedName>
        <fullName evidence="3">FAD-dependent monooxygenase</fullName>
    </submittedName>
</protein>
<dbReference type="GO" id="GO:0004497">
    <property type="term" value="F:monooxygenase activity"/>
    <property type="evidence" value="ECO:0007669"/>
    <property type="project" value="UniProtKB-KW"/>
</dbReference>
<dbReference type="Gene3D" id="3.30.70.2450">
    <property type="match status" value="1"/>
</dbReference>
<dbReference type="EMBL" id="VDFR01000066">
    <property type="protein sequence ID" value="TNC45346.1"/>
    <property type="molecule type" value="Genomic_DNA"/>
</dbReference>
<keyword evidence="1" id="KW-0560">Oxidoreductase</keyword>
<dbReference type="InterPro" id="IPR036188">
    <property type="entry name" value="FAD/NAD-bd_sf"/>
</dbReference>
<dbReference type="Gene3D" id="3.50.50.60">
    <property type="entry name" value="FAD/NAD(P)-binding domain"/>
    <property type="match status" value="1"/>
</dbReference>
<dbReference type="InterPro" id="IPR002938">
    <property type="entry name" value="FAD-bd"/>
</dbReference>
<evidence type="ECO:0000313" key="3">
    <source>
        <dbReference type="EMBL" id="TNC45346.1"/>
    </source>
</evidence>
<dbReference type="SUPFAM" id="SSF51905">
    <property type="entry name" value="FAD/NAD(P)-binding domain"/>
    <property type="match status" value="1"/>
</dbReference>
<sequence length="397" mass="43215">MTNDILVVGAGPVGLTAALVLAKAGHAVTVLEAGESLAAESRASTYHPPTLEMLADLGVLDALMERGIVSQAFQYRDRQDGPVAELDLGILSDDTPYPFRVQCEQSKLTPILLERLREHAGTRVEFGEQAETVTQADGRVTVTTTSGRTWTADWVVGADGASSVVRKSTGADFVGITYPERFLVVSTTEDLATVLPGVADVNYVFDPTEWLVLLKTPEHWRILFPTDPESPAEVEVAEERVQERLRKVADLGRDWAVLHSSLYAVHQRVAERFRTGQVVLVGDAAHVNNPLGGMGMNSGIHDAVLTATALVDLLAGRADLDALDVVLTRRRDVALSYVRTVTHDNWKQLREQDPEARAAHHAELRALAADPVAARAYLRRTSMIDSLRPLEPAGEAR</sequence>
<name>A0A5C4MJP8_9ACTN</name>
<evidence type="ECO:0000256" key="1">
    <source>
        <dbReference type="ARBA" id="ARBA00023002"/>
    </source>
</evidence>
<dbReference type="PANTHER" id="PTHR43476">
    <property type="entry name" value="3-(3-HYDROXY-PHENYL)PROPIONATE/3-HYDROXYCINNAMIC ACID HYDROXYLASE"/>
    <property type="match status" value="1"/>
</dbReference>
<accession>A0A5C4MJP8</accession>